<proteinExistence type="predicted"/>
<dbReference type="KEGG" id="tel:tll0918"/>
<keyword evidence="4" id="KW-1185">Reference proteome</keyword>
<dbReference type="AlphaFoldDB" id="Q8DKE1"/>
<dbReference type="PATRIC" id="fig|197221.4.peg.963"/>
<name>Q8DKE1_THEVB</name>
<evidence type="ECO:0000259" key="2">
    <source>
        <dbReference type="Pfam" id="PF00561"/>
    </source>
</evidence>
<protein>
    <submittedName>
        <fullName evidence="3">Tll0918 protein</fullName>
    </submittedName>
</protein>
<dbReference type="InterPro" id="IPR000639">
    <property type="entry name" value="Epox_hydrolase-like"/>
</dbReference>
<evidence type="ECO:0000313" key="3">
    <source>
        <dbReference type="EMBL" id="BAC08470.1"/>
    </source>
</evidence>
<dbReference type="Proteomes" id="UP000000440">
    <property type="component" value="Chromosome"/>
</dbReference>
<dbReference type="SUPFAM" id="SSF53474">
    <property type="entry name" value="alpha/beta-Hydrolases"/>
    <property type="match status" value="1"/>
</dbReference>
<evidence type="ECO:0000313" key="4">
    <source>
        <dbReference type="Proteomes" id="UP000000440"/>
    </source>
</evidence>
<dbReference type="InterPro" id="IPR000073">
    <property type="entry name" value="AB_hydrolase_1"/>
</dbReference>
<dbReference type="EnsemblBacteria" id="BAC08470">
    <property type="protein sequence ID" value="BAC08470"/>
    <property type="gene ID" value="BAC08470"/>
</dbReference>
<evidence type="ECO:0000256" key="1">
    <source>
        <dbReference type="ARBA" id="ARBA00022801"/>
    </source>
</evidence>
<dbReference type="PRINTS" id="PR00111">
    <property type="entry name" value="ABHYDROLASE"/>
</dbReference>
<organism evidence="3 4">
    <name type="scientific">Thermosynechococcus vestitus (strain NIES-2133 / IAM M-273 / BP-1)</name>
    <dbReference type="NCBI Taxonomy" id="197221"/>
    <lineage>
        <taxon>Bacteria</taxon>
        <taxon>Bacillati</taxon>
        <taxon>Cyanobacteriota</taxon>
        <taxon>Cyanophyceae</taxon>
        <taxon>Acaryochloridales</taxon>
        <taxon>Thermosynechococcaceae</taxon>
        <taxon>Thermosynechococcus</taxon>
    </lineage>
</organism>
<accession>Q8DKE1</accession>
<dbReference type="Gene3D" id="3.40.50.1820">
    <property type="entry name" value="alpha/beta hydrolase"/>
    <property type="match status" value="1"/>
</dbReference>
<keyword evidence="1" id="KW-0378">Hydrolase</keyword>
<sequence>MPAPKVHMIEGPWIHKFIVSNGIRLHYVTQGEGELVLLLHGFPEFWYSWRHQIPVLAQKHKVVALDLRGYHLSDKPQDTASYVLDELILDIVGVIDGLGYRRCHLVGHDWGGMVAWGVAYAVPERMQTLSVLACPHPAKFQQLNFEQWLRSSYMLLFQLPWLPEILLEWGGYGAIAQIFRWAAVNQQAIRPLDIARYQDAAAQRGALSGMLNYYRAGLQSLYSREWGVLDVPTLMLWGRQDPTLGIELTYGTEAYVKELKIQYLDYCGHFVQQEQPDLVNEYLLEWLETVSAPLN</sequence>
<dbReference type="PRINTS" id="PR00412">
    <property type="entry name" value="EPOXHYDRLASE"/>
</dbReference>
<dbReference type="GO" id="GO:0016787">
    <property type="term" value="F:hydrolase activity"/>
    <property type="evidence" value="ECO:0007669"/>
    <property type="project" value="UniProtKB-KW"/>
</dbReference>
<dbReference type="Pfam" id="PF00561">
    <property type="entry name" value="Abhydrolase_1"/>
    <property type="match status" value="1"/>
</dbReference>
<dbReference type="EMBL" id="BA000039">
    <property type="protein sequence ID" value="BAC08470.1"/>
    <property type="molecule type" value="Genomic_DNA"/>
</dbReference>
<dbReference type="STRING" id="197221.gene:10747510"/>
<feature type="domain" description="AB hydrolase-1" evidence="2">
    <location>
        <begin position="35"/>
        <end position="273"/>
    </location>
</feature>
<dbReference type="InterPro" id="IPR029058">
    <property type="entry name" value="AB_hydrolase_fold"/>
</dbReference>
<dbReference type="eggNOG" id="COG0596">
    <property type="taxonomic scope" value="Bacteria"/>
</dbReference>
<reference evidence="3 4" key="1">
    <citation type="journal article" date="2002" name="DNA Res.">
        <title>Complete genome structure of the thermophilic cyanobacterium Thermosynechococcus elongatus BP-1.</title>
        <authorList>
            <person name="Nakamura Y."/>
            <person name="Kaneko T."/>
            <person name="Sato S."/>
            <person name="Ikeuchi M."/>
            <person name="Katoh H."/>
            <person name="Sasamoto S."/>
            <person name="Watanabe A."/>
            <person name="Iriguchi M."/>
            <person name="Kawashima K."/>
            <person name="Kimura T."/>
            <person name="Kishida Y."/>
            <person name="Kiyokawa C."/>
            <person name="Kohara M."/>
            <person name="Matsumoto M."/>
            <person name="Matsuno A."/>
            <person name="Nakazaki N."/>
            <person name="Shimpo S."/>
            <person name="Sugimoto M."/>
            <person name="Takeuchi C."/>
            <person name="Yamada M."/>
            <person name="Tabata S."/>
        </authorList>
    </citation>
    <scope>NUCLEOTIDE SEQUENCE [LARGE SCALE GENOMIC DNA]</scope>
    <source>
        <strain evidence="4">IAM M-273 / NIES-2133 / BP-1</strain>
    </source>
</reference>
<dbReference type="PANTHER" id="PTHR43329">
    <property type="entry name" value="EPOXIDE HYDROLASE"/>
    <property type="match status" value="1"/>
</dbReference>
<gene>
    <name evidence="3" type="ordered locus">tll0918</name>
</gene>
<dbReference type="ESTHER" id="theeb-TLL0918">
    <property type="family name" value="Epoxide_hydrolase"/>
</dbReference>